<dbReference type="InterPro" id="IPR011008">
    <property type="entry name" value="Dimeric_a/b-barrel"/>
</dbReference>
<evidence type="ECO:0000259" key="4">
    <source>
        <dbReference type="Pfam" id="PF01037"/>
    </source>
</evidence>
<proteinExistence type="predicted"/>
<dbReference type="SMART" id="SM00344">
    <property type="entry name" value="HTH_ASNC"/>
    <property type="match status" value="1"/>
</dbReference>
<reference evidence="6 7" key="1">
    <citation type="submission" date="2023-05" db="EMBL/GenBank/DDBJ databases">
        <title>Sequencing and Assembly of Streptomyces sp. NP73.</title>
        <authorList>
            <person name="Konwar A.N."/>
            <person name="Saikia K."/>
            <person name="Thakur D."/>
        </authorList>
    </citation>
    <scope>NUCLEOTIDE SEQUENCE [LARGE SCALE GENOMIC DNA]</scope>
    <source>
        <strain evidence="6 7">NP73</strain>
    </source>
</reference>
<keyword evidence="1" id="KW-0805">Transcription regulation</keyword>
<feature type="domain" description="HTH asnC-type" evidence="5">
    <location>
        <begin position="8"/>
        <end position="48"/>
    </location>
</feature>
<comment type="caution">
    <text evidence="6">The sequence shown here is derived from an EMBL/GenBank/DDBJ whole genome shotgun (WGS) entry which is preliminary data.</text>
</comment>
<dbReference type="RefSeq" id="WP_285340673.1">
    <property type="nucleotide sequence ID" value="NZ_JASITI010000004.1"/>
</dbReference>
<dbReference type="InterPro" id="IPR036388">
    <property type="entry name" value="WH-like_DNA-bd_sf"/>
</dbReference>
<keyword evidence="3" id="KW-0804">Transcription</keyword>
<dbReference type="Proteomes" id="UP001223390">
    <property type="component" value="Unassembled WGS sequence"/>
</dbReference>
<keyword evidence="7" id="KW-1185">Reference proteome</keyword>
<evidence type="ECO:0000256" key="1">
    <source>
        <dbReference type="ARBA" id="ARBA00023015"/>
    </source>
</evidence>
<evidence type="ECO:0000259" key="5">
    <source>
        <dbReference type="Pfam" id="PF13404"/>
    </source>
</evidence>
<organism evidence="6 7">
    <name type="scientific">Streptomyces katrae</name>
    <dbReference type="NCBI Taxonomy" id="68223"/>
    <lineage>
        <taxon>Bacteria</taxon>
        <taxon>Bacillati</taxon>
        <taxon>Actinomycetota</taxon>
        <taxon>Actinomycetes</taxon>
        <taxon>Kitasatosporales</taxon>
        <taxon>Streptomycetaceae</taxon>
        <taxon>Streptomyces</taxon>
    </lineage>
</organism>
<evidence type="ECO:0000313" key="7">
    <source>
        <dbReference type="Proteomes" id="UP001223390"/>
    </source>
</evidence>
<protein>
    <submittedName>
        <fullName evidence="6">Lrp/AsnC family transcriptional regulator</fullName>
    </submittedName>
</protein>
<feature type="domain" description="Transcription regulator AsnC/Lrp ligand binding" evidence="4">
    <location>
        <begin position="255"/>
        <end position="317"/>
    </location>
</feature>
<accession>A0ABT7GNT4</accession>
<evidence type="ECO:0000256" key="3">
    <source>
        <dbReference type="ARBA" id="ARBA00023163"/>
    </source>
</evidence>
<evidence type="ECO:0000256" key="2">
    <source>
        <dbReference type="ARBA" id="ARBA00023125"/>
    </source>
</evidence>
<dbReference type="InterPro" id="IPR019887">
    <property type="entry name" value="Tscrpt_reg_AsnC/Lrp_C"/>
</dbReference>
<dbReference type="PANTHER" id="PTHR30154:SF34">
    <property type="entry name" value="TRANSCRIPTIONAL REGULATOR AZLB"/>
    <property type="match status" value="1"/>
</dbReference>
<dbReference type="EMBL" id="JASITI010000004">
    <property type="protein sequence ID" value="MDK9494946.1"/>
    <property type="molecule type" value="Genomic_DNA"/>
</dbReference>
<dbReference type="Gene3D" id="3.30.70.920">
    <property type="match status" value="2"/>
</dbReference>
<dbReference type="SUPFAM" id="SSF54909">
    <property type="entry name" value="Dimeric alpha+beta barrel"/>
    <property type="match status" value="2"/>
</dbReference>
<dbReference type="Pfam" id="PF13404">
    <property type="entry name" value="HTH_AsnC-type"/>
    <property type="match status" value="2"/>
</dbReference>
<dbReference type="InterPro" id="IPR019888">
    <property type="entry name" value="Tscrpt_reg_AsnC-like"/>
</dbReference>
<name>A0ABT7GNT4_9ACTN</name>
<dbReference type="InterPro" id="IPR000485">
    <property type="entry name" value="AsnC-type_HTH_dom"/>
</dbReference>
<sequence>MNSAISAIDDTDRALVHALQLAPRASWERLAQVLGVRPETLARRWERLTAAGDAWVSGLGLRTGTQAPCMAWVEVTCAAGAAPAVGAALTGDAHTMGVEHTTGDRDLLAFVAVPNLHMLYQYLSFRVQRIPGVVGTRSSMVTAVHASPDRWRLDQLTPAQADLLTGRGRRKGAAASPAPIAPMPEEDRALVLALASDARRSVASLARESGMSESTVRRRLGRLEAGHSLRYSCAMASGLTGWPVSATVWAEVPEHEVADCAAVASGLRETRTCMSVSGRWNFMIGARLRTVEELSRYTADLTRRMPGLRVTDTAVALHVRKSESQELDRTGRRVRTVRPDIWTDTTPVPWDEALPYGTGRPHGAA</sequence>
<feature type="domain" description="Transcription regulator AsnC/Lrp ligand binding" evidence="4">
    <location>
        <begin position="73"/>
        <end position="141"/>
    </location>
</feature>
<keyword evidence="2" id="KW-0238">DNA-binding</keyword>
<feature type="domain" description="HTH asnC-type" evidence="5">
    <location>
        <begin position="187"/>
        <end position="224"/>
    </location>
</feature>
<dbReference type="PANTHER" id="PTHR30154">
    <property type="entry name" value="LEUCINE-RESPONSIVE REGULATORY PROTEIN"/>
    <property type="match status" value="1"/>
</dbReference>
<dbReference type="Pfam" id="PF01037">
    <property type="entry name" value="AsnC_trans_reg"/>
    <property type="match status" value="2"/>
</dbReference>
<evidence type="ECO:0000313" key="6">
    <source>
        <dbReference type="EMBL" id="MDK9494946.1"/>
    </source>
</evidence>
<dbReference type="Gene3D" id="1.10.10.10">
    <property type="entry name" value="Winged helix-like DNA-binding domain superfamily/Winged helix DNA-binding domain"/>
    <property type="match status" value="2"/>
</dbReference>
<gene>
    <name evidence="6" type="ORF">QEZ40_004379</name>
</gene>